<dbReference type="Pfam" id="PF07714">
    <property type="entry name" value="PK_Tyr_Ser-Thr"/>
    <property type="match status" value="1"/>
</dbReference>
<dbReference type="InterPro" id="IPR000719">
    <property type="entry name" value="Prot_kinase_dom"/>
</dbReference>
<gene>
    <name evidence="2" type="ORF">EV421DRAFT_134038</name>
</gene>
<dbReference type="PROSITE" id="PS50011">
    <property type="entry name" value="PROTEIN_KINASE_DOM"/>
    <property type="match status" value="1"/>
</dbReference>
<keyword evidence="2" id="KW-0808">Transferase</keyword>
<dbReference type="PROSITE" id="PS00109">
    <property type="entry name" value="PROTEIN_KINASE_TYR"/>
    <property type="match status" value="1"/>
</dbReference>
<dbReference type="InterPro" id="IPR008266">
    <property type="entry name" value="Tyr_kinase_AS"/>
</dbReference>
<dbReference type="Proteomes" id="UP001175226">
    <property type="component" value="Unassembled WGS sequence"/>
</dbReference>
<reference evidence="2" key="1">
    <citation type="submission" date="2023-06" db="EMBL/GenBank/DDBJ databases">
        <authorList>
            <consortium name="Lawrence Berkeley National Laboratory"/>
            <person name="Ahrendt S."/>
            <person name="Sahu N."/>
            <person name="Indic B."/>
            <person name="Wong-Bajracharya J."/>
            <person name="Merenyi Z."/>
            <person name="Ke H.-M."/>
            <person name="Monk M."/>
            <person name="Kocsube S."/>
            <person name="Drula E."/>
            <person name="Lipzen A."/>
            <person name="Balint B."/>
            <person name="Henrissat B."/>
            <person name="Andreopoulos B."/>
            <person name="Martin F.M."/>
            <person name="Harder C.B."/>
            <person name="Rigling D."/>
            <person name="Ford K.L."/>
            <person name="Foster G.D."/>
            <person name="Pangilinan J."/>
            <person name="Papanicolaou A."/>
            <person name="Barry K."/>
            <person name="LaButti K."/>
            <person name="Viragh M."/>
            <person name="Koriabine M."/>
            <person name="Yan M."/>
            <person name="Riley R."/>
            <person name="Champramary S."/>
            <person name="Plett K.L."/>
            <person name="Tsai I.J."/>
            <person name="Slot J."/>
            <person name="Sipos G."/>
            <person name="Plett J."/>
            <person name="Nagy L.G."/>
            <person name="Grigoriev I.V."/>
        </authorList>
    </citation>
    <scope>NUCLEOTIDE SEQUENCE</scope>
    <source>
        <strain evidence="2">FPL87.14</strain>
    </source>
</reference>
<accession>A0AA39IXU7</accession>
<organism evidence="2 3">
    <name type="scientific">Armillaria borealis</name>
    <dbReference type="NCBI Taxonomy" id="47425"/>
    <lineage>
        <taxon>Eukaryota</taxon>
        <taxon>Fungi</taxon>
        <taxon>Dikarya</taxon>
        <taxon>Basidiomycota</taxon>
        <taxon>Agaricomycotina</taxon>
        <taxon>Agaricomycetes</taxon>
        <taxon>Agaricomycetidae</taxon>
        <taxon>Agaricales</taxon>
        <taxon>Marasmiineae</taxon>
        <taxon>Physalacriaceae</taxon>
        <taxon>Armillaria</taxon>
    </lineage>
</organism>
<evidence type="ECO:0000313" key="2">
    <source>
        <dbReference type="EMBL" id="KAK0431865.1"/>
    </source>
</evidence>
<dbReference type="SUPFAM" id="SSF56112">
    <property type="entry name" value="Protein kinase-like (PK-like)"/>
    <property type="match status" value="1"/>
</dbReference>
<evidence type="ECO:0000259" key="1">
    <source>
        <dbReference type="PROSITE" id="PS50011"/>
    </source>
</evidence>
<evidence type="ECO:0000313" key="3">
    <source>
        <dbReference type="Proteomes" id="UP001175226"/>
    </source>
</evidence>
<dbReference type="GO" id="GO:0004674">
    <property type="term" value="F:protein serine/threonine kinase activity"/>
    <property type="evidence" value="ECO:0007669"/>
    <property type="project" value="TreeGrafter"/>
</dbReference>
<dbReference type="InterPro" id="IPR051681">
    <property type="entry name" value="Ser/Thr_Kinases-Pseudokinases"/>
</dbReference>
<name>A0AA39IXU7_9AGAR</name>
<keyword evidence="3" id="KW-1185">Reference proteome</keyword>
<dbReference type="AlphaFoldDB" id="A0AA39IXU7"/>
<dbReference type="PANTHER" id="PTHR44329">
    <property type="entry name" value="SERINE/THREONINE-PROTEIN KINASE TNNI3K-RELATED"/>
    <property type="match status" value="1"/>
</dbReference>
<dbReference type="InterPro" id="IPR011009">
    <property type="entry name" value="Kinase-like_dom_sf"/>
</dbReference>
<comment type="caution">
    <text evidence="2">The sequence shown here is derived from an EMBL/GenBank/DDBJ whole genome shotgun (WGS) entry which is preliminary data.</text>
</comment>
<protein>
    <submittedName>
        <fullName evidence="2">Kinase-like domain-containing protein</fullName>
    </submittedName>
</protein>
<dbReference type="GO" id="GO:0005524">
    <property type="term" value="F:ATP binding"/>
    <property type="evidence" value="ECO:0007669"/>
    <property type="project" value="InterPro"/>
</dbReference>
<dbReference type="Gene3D" id="1.10.510.10">
    <property type="entry name" value="Transferase(Phosphotransferase) domain 1"/>
    <property type="match status" value="1"/>
</dbReference>
<keyword evidence="2" id="KW-0418">Kinase</keyword>
<dbReference type="InterPro" id="IPR001245">
    <property type="entry name" value="Ser-Thr/Tyr_kinase_cat_dom"/>
</dbReference>
<feature type="domain" description="Protein kinase" evidence="1">
    <location>
        <begin position="1"/>
        <end position="251"/>
    </location>
</feature>
<sequence length="326" mass="36852">MKGIDVCLKVLRIFTNGEMKPRGDIRKDFCREVLVWRNLEHPNVLRFIGVNDDLFYPSFCLISPWMKNGNIISFLSQNPGHDRMQCIREVANGLHYLHSHDPPVVHADIRGANILVTGDLHCCLADFGLAKAVMTRGPESYGDSKSGTVRWLAPEVLEVDASSDWQYMTSRDIYAFGCTVVEIFTGRVPFSDIIHDTSVIFAVLQDDRRPKRPRRDELPYDSLWSLLEVCWSKDALKRPSSSSLVTMLNNLDLSGKSFRKKGASKSVQRLIITRYNLQTHRKLGIGRHFRCRVGDCGRSFSSSLTRQKHMIGCGKAAKGIAPVLQN</sequence>
<proteinExistence type="predicted"/>
<dbReference type="EMBL" id="JAUEPT010000105">
    <property type="protein sequence ID" value="KAK0431865.1"/>
    <property type="molecule type" value="Genomic_DNA"/>
</dbReference>